<accession>A0A3F2YQ75</accession>
<dbReference type="Pfam" id="PF08445">
    <property type="entry name" value="FR47"/>
    <property type="match status" value="1"/>
</dbReference>
<dbReference type="AlphaFoldDB" id="A0A3F2YQ75"/>
<name>A0A3F2YQ75_ANOAL</name>
<dbReference type="CDD" id="cd04301">
    <property type="entry name" value="NAT_SF"/>
    <property type="match status" value="1"/>
</dbReference>
<dbReference type="KEGG" id="aali:118459304"/>
<dbReference type="PANTHER" id="PTHR20958:SF10">
    <property type="entry name" value="GH05617P-RELATED"/>
    <property type="match status" value="1"/>
</dbReference>
<dbReference type="OrthoDB" id="7305308at2759"/>
<dbReference type="InterPro" id="IPR000182">
    <property type="entry name" value="GNAT_dom"/>
</dbReference>
<dbReference type="Gene3D" id="3.40.630.30">
    <property type="match status" value="2"/>
</dbReference>
<dbReference type="RefSeq" id="XP_035778445.1">
    <property type="nucleotide sequence ID" value="XM_035922552.1"/>
</dbReference>
<reference evidence="1 2" key="1">
    <citation type="journal article" date="2017" name="G3 (Bethesda)">
        <title>The Physical Genome Mapping of Anopheles albimanus Corrected Scaffold Misassemblies and Identified Interarm Rearrangements in Genus Anopheles.</title>
        <authorList>
            <person name="Artemov G.N."/>
            <person name="Peery A.N."/>
            <person name="Jiang X."/>
            <person name="Tu Z."/>
            <person name="Stegniy V.N."/>
            <person name="Sharakhova M.V."/>
            <person name="Sharakhov I.V."/>
        </authorList>
    </citation>
    <scope>NUCLEOTIDE SEQUENCE [LARGE SCALE GENOMIC DNA]</scope>
    <source>
        <strain evidence="1 2">ALBI9_A</strain>
    </source>
</reference>
<sequence>MPAATIIEITREDVLRNLRDLYLRSWPQHAYTYNTLDNFYRWSKLGWTGDQCMVYVDSHTDWTLTGTFVMKDHNEVFFDTLEPSTDNTLYELLLTVLGSCGQSVSLVYASKYREYVIRVASSLSYSKMLHERMVCYRQNDEQCFNGCLPVGYQLGPVQRTDCEFVSAEWEHNDPVFANLPTRLIERNPSLGVYDSTGQLVAWCLLDQTGSLAIFKTMPKHRRKGLGRMIIDRFARQLRDSGILPQAFVVENNIASRTLFEGCGFQSVDLWYWSKIEKCA</sequence>
<proteinExistence type="predicted"/>
<dbReference type="PANTHER" id="PTHR20958">
    <property type="entry name" value="GLYCINE N-ACYLTRANSFERASE-LIKE PROTEIN"/>
    <property type="match status" value="1"/>
</dbReference>
<dbReference type="GeneID" id="118459304"/>
<protein>
    <submittedName>
        <fullName evidence="1">Uncharacterized protein</fullName>
    </submittedName>
</protein>
<organism evidence="1 2">
    <name type="scientific">Anopheles albimanus</name>
    <name type="common">New world malaria mosquito</name>
    <dbReference type="NCBI Taxonomy" id="7167"/>
    <lineage>
        <taxon>Eukaryota</taxon>
        <taxon>Metazoa</taxon>
        <taxon>Ecdysozoa</taxon>
        <taxon>Arthropoda</taxon>
        <taxon>Hexapoda</taxon>
        <taxon>Insecta</taxon>
        <taxon>Pterygota</taxon>
        <taxon>Neoptera</taxon>
        <taxon>Endopterygota</taxon>
        <taxon>Diptera</taxon>
        <taxon>Nematocera</taxon>
        <taxon>Culicoidea</taxon>
        <taxon>Culicidae</taxon>
        <taxon>Anophelinae</taxon>
        <taxon>Anopheles</taxon>
    </lineage>
</organism>
<dbReference type="PROSITE" id="PS51186">
    <property type="entry name" value="GNAT"/>
    <property type="match status" value="1"/>
</dbReference>
<dbReference type="VEuPathDB" id="VectorBase:AALB20_026571"/>
<dbReference type="STRING" id="7167.A0A3F2YQ75"/>
<dbReference type="VEuPathDB" id="VectorBase:AALB016109"/>
<evidence type="ECO:0000313" key="1">
    <source>
        <dbReference type="EnsemblMetazoa" id="AALB016109-PA"/>
    </source>
</evidence>
<dbReference type="InterPro" id="IPR013653">
    <property type="entry name" value="GCN5-like_dom"/>
</dbReference>
<keyword evidence="2" id="KW-1185">Reference proteome</keyword>
<dbReference type="EnsemblMetazoa" id="AALB016109-RA">
    <property type="protein sequence ID" value="AALB016109-PA"/>
    <property type="gene ID" value="AALB016109"/>
</dbReference>
<dbReference type="InterPro" id="IPR053225">
    <property type="entry name" value="Acyl-CoA_N-acyltransferase"/>
</dbReference>
<dbReference type="Proteomes" id="UP000069272">
    <property type="component" value="Chromosome 2L"/>
</dbReference>
<dbReference type="InterPro" id="IPR016181">
    <property type="entry name" value="Acyl_CoA_acyltransferase"/>
</dbReference>
<dbReference type="SUPFAM" id="SSF55729">
    <property type="entry name" value="Acyl-CoA N-acyltransferases (Nat)"/>
    <property type="match status" value="1"/>
</dbReference>
<evidence type="ECO:0000313" key="2">
    <source>
        <dbReference type="Proteomes" id="UP000069272"/>
    </source>
</evidence>
<dbReference type="GO" id="GO:0016747">
    <property type="term" value="F:acyltransferase activity, transferring groups other than amino-acyl groups"/>
    <property type="evidence" value="ECO:0007669"/>
    <property type="project" value="InterPro"/>
</dbReference>
<reference evidence="1" key="2">
    <citation type="submission" date="2022-08" db="UniProtKB">
        <authorList>
            <consortium name="EnsemblMetazoa"/>
        </authorList>
    </citation>
    <scope>IDENTIFICATION</scope>
    <source>
        <strain evidence="1">STECLA/ALBI9_A</strain>
    </source>
</reference>